<accession>A0A510XCK7</accession>
<feature type="region of interest" description="Disordered" evidence="1">
    <location>
        <begin position="48"/>
        <end position="112"/>
    </location>
</feature>
<protein>
    <submittedName>
        <fullName evidence="3">Uncharacterized protein</fullName>
    </submittedName>
</protein>
<feature type="compositionally biased region" description="Polar residues" evidence="1">
    <location>
        <begin position="83"/>
        <end position="94"/>
    </location>
</feature>
<dbReference type="OrthoDB" id="561052at2"/>
<dbReference type="EMBL" id="BJUK01000077">
    <property type="protein sequence ID" value="GEK49172.1"/>
    <property type="molecule type" value="Genomic_DNA"/>
</dbReference>
<organism evidence="3 4">
    <name type="scientific">Bisbaumannia pacifica</name>
    <dbReference type="NCBI Taxonomy" id="77098"/>
    <lineage>
        <taxon>Bacteria</taxon>
        <taxon>Pseudomonadati</taxon>
        <taxon>Pseudomonadota</taxon>
        <taxon>Gammaproteobacteria</taxon>
        <taxon>Oceanospirillales</taxon>
        <taxon>Halomonadaceae</taxon>
        <taxon>Bisbaumannia</taxon>
    </lineage>
</organism>
<feature type="chain" id="PRO_5021805091" evidence="2">
    <location>
        <begin position="23"/>
        <end position="112"/>
    </location>
</feature>
<dbReference type="AlphaFoldDB" id="A0A510XCK7"/>
<evidence type="ECO:0000313" key="4">
    <source>
        <dbReference type="Proteomes" id="UP000321275"/>
    </source>
</evidence>
<feature type="compositionally biased region" description="Polar residues" evidence="1">
    <location>
        <begin position="48"/>
        <end position="74"/>
    </location>
</feature>
<feature type="compositionally biased region" description="Gly residues" evidence="1">
    <location>
        <begin position="95"/>
        <end position="112"/>
    </location>
</feature>
<comment type="caution">
    <text evidence="3">The sequence shown here is derived from an EMBL/GenBank/DDBJ whole genome shotgun (WGS) entry which is preliminary data.</text>
</comment>
<name>A0A510XCK7_9GAMM</name>
<dbReference type="PROSITE" id="PS51257">
    <property type="entry name" value="PROKAR_LIPOPROTEIN"/>
    <property type="match status" value="1"/>
</dbReference>
<reference evidence="3 4" key="1">
    <citation type="submission" date="2019-07" db="EMBL/GenBank/DDBJ databases">
        <title>Whole genome shotgun sequence of Halomonas pacifica NBRC 102220.</title>
        <authorList>
            <person name="Hosoyama A."/>
            <person name="Uohara A."/>
            <person name="Ohji S."/>
            <person name="Ichikawa N."/>
        </authorList>
    </citation>
    <scope>NUCLEOTIDE SEQUENCE [LARGE SCALE GENOMIC DNA]</scope>
    <source>
        <strain evidence="3 4">NBRC 102220</strain>
    </source>
</reference>
<evidence type="ECO:0000256" key="2">
    <source>
        <dbReference type="SAM" id="SignalP"/>
    </source>
</evidence>
<proteinExistence type="predicted"/>
<gene>
    <name evidence="3" type="ORF">HPA02_34550</name>
</gene>
<dbReference type="Proteomes" id="UP000321275">
    <property type="component" value="Unassembled WGS sequence"/>
</dbReference>
<keyword evidence="4" id="KW-1185">Reference proteome</keyword>
<evidence type="ECO:0000256" key="1">
    <source>
        <dbReference type="SAM" id="MobiDB-lite"/>
    </source>
</evidence>
<feature type="signal peptide" evidence="2">
    <location>
        <begin position="1"/>
        <end position="22"/>
    </location>
</feature>
<evidence type="ECO:0000313" key="3">
    <source>
        <dbReference type="EMBL" id="GEK49172.1"/>
    </source>
</evidence>
<dbReference type="RefSeq" id="WP_146804490.1">
    <property type="nucleotide sequence ID" value="NZ_BJUK01000077.1"/>
</dbReference>
<sequence>MRKLIASLLATTALGLASQVAANCNTIGSTTSCYDSQSGNRYSIQQYGNQTHMRGSNSRTGSRWSQDSSTYGNTTHHRGRDANGNTWRSTTQGSRGNGNLVGPGSCGIAGCQ</sequence>
<keyword evidence="2" id="KW-0732">Signal</keyword>